<name>A0A415HRE0_9BACE</name>
<dbReference type="Pfam" id="PF08531">
    <property type="entry name" value="Bac_rhamnosid_N"/>
    <property type="match status" value="1"/>
</dbReference>
<dbReference type="Gene3D" id="2.60.420.10">
    <property type="entry name" value="Maltose phosphorylase, domain 3"/>
    <property type="match status" value="1"/>
</dbReference>
<protein>
    <recommendedName>
        <fullName evidence="2">alpha-L-rhamnosidase</fullName>
        <ecNumber evidence="2">3.2.1.40</ecNumber>
    </recommendedName>
</protein>
<dbReference type="Gene3D" id="1.50.10.10">
    <property type="match status" value="1"/>
</dbReference>
<dbReference type="InterPro" id="IPR012341">
    <property type="entry name" value="6hp_glycosidase-like_sf"/>
</dbReference>
<dbReference type="InterPro" id="IPR016007">
    <property type="entry name" value="Alpha_rhamnosid"/>
</dbReference>
<reference evidence="8 9" key="1">
    <citation type="submission" date="2018-08" db="EMBL/GenBank/DDBJ databases">
        <title>A genome reference for cultivated species of the human gut microbiota.</title>
        <authorList>
            <person name="Zou Y."/>
            <person name="Xue W."/>
            <person name="Luo G."/>
        </authorList>
    </citation>
    <scope>NUCLEOTIDE SEQUENCE [LARGE SCALE GENOMIC DNA]</scope>
    <source>
        <strain evidence="8 9">AF39-6AC</strain>
    </source>
</reference>
<comment type="catalytic activity">
    <reaction evidence="1">
        <text>Hydrolysis of terminal non-reducing alpha-L-rhamnose residues in alpha-L-rhamnosides.</text>
        <dbReference type="EC" id="3.2.1.40"/>
    </reaction>
</comment>
<feature type="domain" description="Bacterial alpha-L-rhamnosidase N-terminal" evidence="5">
    <location>
        <begin position="171"/>
        <end position="350"/>
    </location>
</feature>
<sequence length="906" mass="103260">MNRLFETFLLLMIFSSFIYGRGNTRVVNLRCDNMENPIVIESRQPILQWQLVSDQRGKRQTAYRVMVSSSLKQLNKGKGDYWDSGKVNSSESVINYRGKLLPSEAQLYWKVMVWDEDNTPTKWSDVSSWNMGLLKSSDWKTKWIGQTEDLYPDSTLTYPAPYFRKEFAIKKAVKKAVVYVCGLGFYEMTFNGNKIGDQVLAPAVTNYDKRSLKKLLYHYDDQSSQRVLYNVFDVTSHLKKQNNVIGVVLGNGWYNQRDRVVEGYMWYDIPKLILQLEIEYKDGSRETIVSDSSWKTTTGPILHDAIFTGEVYDARLELGSWNQEGYDDSTWKPALVVRPPTGTLQAQTIPFTKVMGTVNTHCEQVNDSLYIFTLPETVSGWCELTVKGRAGDSVKLRFISDEGLDYGQEDVYILKGGQEERWEPKFTWHAFKKVEVIATEGIEISGQSIRVKSIYTDIRSTGKFECSNELFNNICEAYNRTMHANFKGIISSDPHRERLAYTGDGQVITESLLYSFDMTRLLRKFVTDISDASNKNTGYVPHTAPFGGGGGGPAWGSAYVVIPWNYFCHYGDTTLLREHYQGMKHWVEYLQTRTDDKGIVVREEPNGWCLGEWSTPHNRIEIPASLVNTAYFYHVTCIMADIAGILDKKDDEHYLRTLAETIRKNFNAAFYNEATCHYWEGKQGADVFALAFGLVPEGKQGKVFSALLEHLKMINYHFDTGILATPLLLKVLTENGRADIAYKLMNQRDFPSYGYLADKKNNTLWETWNGDGNDEGCGHCHPMFGSVVAWFYNSLAGIKPNLSNPGMKHFYIEPIIVPDLKYCRAIYDSLYGQIRSDWKIDECGNLNFQIEVPANTSATVTIPDWGSRVILESGRQISRNSNIVVDKVNPARMEVSSGSYNFVILK</sequence>
<feature type="domain" description="Alpha-L-rhamnosidase six-hairpin glycosidase" evidence="6">
    <location>
        <begin position="460"/>
        <end position="794"/>
    </location>
</feature>
<gene>
    <name evidence="8" type="ORF">DW042_11615</name>
</gene>
<dbReference type="InterPro" id="IPR013783">
    <property type="entry name" value="Ig-like_fold"/>
</dbReference>
<feature type="domain" description="Alpha-L-rhamnosidase C-terminal" evidence="7">
    <location>
        <begin position="802"/>
        <end position="866"/>
    </location>
</feature>
<dbReference type="InterPro" id="IPR008902">
    <property type="entry name" value="Rhamnosid_concanavalin"/>
</dbReference>
<dbReference type="Proteomes" id="UP000284417">
    <property type="component" value="Unassembled WGS sequence"/>
</dbReference>
<dbReference type="InterPro" id="IPR008928">
    <property type="entry name" value="6-hairpin_glycosidase_sf"/>
</dbReference>
<dbReference type="RefSeq" id="WP_118407835.1">
    <property type="nucleotide sequence ID" value="NZ_JAHOFO010000001.1"/>
</dbReference>
<dbReference type="GO" id="GO:0005975">
    <property type="term" value="P:carbohydrate metabolic process"/>
    <property type="evidence" value="ECO:0007669"/>
    <property type="project" value="InterPro"/>
</dbReference>
<dbReference type="Pfam" id="PF25788">
    <property type="entry name" value="Ig_Rha78A_N"/>
    <property type="match status" value="1"/>
</dbReference>
<evidence type="ECO:0000256" key="3">
    <source>
        <dbReference type="ARBA" id="ARBA00022801"/>
    </source>
</evidence>
<evidence type="ECO:0000259" key="5">
    <source>
        <dbReference type="Pfam" id="PF08531"/>
    </source>
</evidence>
<dbReference type="PIRSF" id="PIRSF010631">
    <property type="entry name" value="A-rhamnsds"/>
    <property type="match status" value="1"/>
</dbReference>
<dbReference type="Pfam" id="PF17390">
    <property type="entry name" value="Bac_rhamnosid_C"/>
    <property type="match status" value="1"/>
</dbReference>
<evidence type="ECO:0000259" key="4">
    <source>
        <dbReference type="Pfam" id="PF05592"/>
    </source>
</evidence>
<feature type="domain" description="Alpha-L-rhamnosidase concanavalin-like" evidence="4">
    <location>
        <begin position="364"/>
        <end position="439"/>
    </location>
</feature>
<evidence type="ECO:0000259" key="6">
    <source>
        <dbReference type="Pfam" id="PF17389"/>
    </source>
</evidence>
<dbReference type="SUPFAM" id="SSF48208">
    <property type="entry name" value="Six-hairpin glycosidases"/>
    <property type="match status" value="1"/>
</dbReference>
<evidence type="ECO:0000259" key="7">
    <source>
        <dbReference type="Pfam" id="PF17390"/>
    </source>
</evidence>
<dbReference type="PANTHER" id="PTHR33307:SF6">
    <property type="entry name" value="ALPHA-RHAMNOSIDASE (EUROFUNG)-RELATED"/>
    <property type="match status" value="1"/>
</dbReference>
<dbReference type="Gene3D" id="2.60.40.10">
    <property type="entry name" value="Immunoglobulins"/>
    <property type="match status" value="1"/>
</dbReference>
<dbReference type="EC" id="3.2.1.40" evidence="2"/>
<keyword evidence="3" id="KW-0378">Hydrolase</keyword>
<dbReference type="Pfam" id="PF17389">
    <property type="entry name" value="Bac_rhamnosid6H"/>
    <property type="match status" value="1"/>
</dbReference>
<comment type="caution">
    <text evidence="8">The sequence shown here is derived from an EMBL/GenBank/DDBJ whole genome shotgun (WGS) entry which is preliminary data.</text>
</comment>
<dbReference type="PANTHER" id="PTHR33307">
    <property type="entry name" value="ALPHA-RHAMNOSIDASE (EUROFUNG)"/>
    <property type="match status" value="1"/>
</dbReference>
<accession>A0A415HRE0</accession>
<dbReference type="InterPro" id="IPR035396">
    <property type="entry name" value="Bac_rhamnosid6H"/>
</dbReference>
<evidence type="ECO:0000313" key="8">
    <source>
        <dbReference type="EMBL" id="RHK96456.1"/>
    </source>
</evidence>
<proteinExistence type="predicted"/>
<organism evidence="8 9">
    <name type="scientific">Bacteroides xylanisolvens</name>
    <dbReference type="NCBI Taxonomy" id="371601"/>
    <lineage>
        <taxon>Bacteria</taxon>
        <taxon>Pseudomonadati</taxon>
        <taxon>Bacteroidota</taxon>
        <taxon>Bacteroidia</taxon>
        <taxon>Bacteroidales</taxon>
        <taxon>Bacteroidaceae</taxon>
        <taxon>Bacteroides</taxon>
    </lineage>
</organism>
<dbReference type="EMBL" id="QROC01000013">
    <property type="protein sequence ID" value="RHK96456.1"/>
    <property type="molecule type" value="Genomic_DNA"/>
</dbReference>
<dbReference type="GO" id="GO:0030596">
    <property type="term" value="F:alpha-L-rhamnosidase activity"/>
    <property type="evidence" value="ECO:0007669"/>
    <property type="project" value="UniProtKB-EC"/>
</dbReference>
<evidence type="ECO:0000256" key="1">
    <source>
        <dbReference type="ARBA" id="ARBA00001445"/>
    </source>
</evidence>
<dbReference type="AlphaFoldDB" id="A0A415HRE0"/>
<evidence type="ECO:0000313" key="9">
    <source>
        <dbReference type="Proteomes" id="UP000284417"/>
    </source>
</evidence>
<dbReference type="Pfam" id="PF05592">
    <property type="entry name" value="Bac_rhamnosid"/>
    <property type="match status" value="1"/>
</dbReference>
<dbReference type="InterPro" id="IPR035398">
    <property type="entry name" value="Bac_rhamnosid_C"/>
</dbReference>
<evidence type="ECO:0000256" key="2">
    <source>
        <dbReference type="ARBA" id="ARBA00012652"/>
    </source>
</evidence>
<dbReference type="Gene3D" id="2.60.120.260">
    <property type="entry name" value="Galactose-binding domain-like"/>
    <property type="match status" value="2"/>
</dbReference>
<dbReference type="InterPro" id="IPR013737">
    <property type="entry name" value="Bac_rhamnosid_N"/>
</dbReference>